<accession>A0ABY1K9W0</accession>
<dbReference type="EMBL" id="FTNK01000015">
    <property type="protein sequence ID" value="SIR48042.1"/>
    <property type="molecule type" value="Genomic_DNA"/>
</dbReference>
<proteinExistence type="predicted"/>
<evidence type="ECO:0000313" key="2">
    <source>
        <dbReference type="Proteomes" id="UP000186666"/>
    </source>
</evidence>
<gene>
    <name evidence="1" type="ORF">SAMN05421578_11586</name>
</gene>
<sequence>MINKISRTSKITRNNKITRKNTITRAQTHVHEFEGSTKLAEEGADRHNHRFAGVTGQVIRVGDSHIHEIDLTHTDFLNHFHNLKKIRTGRAIPVGNGKHVHFVTGSTTLNDGHVHQFNFATLIQQPLV</sequence>
<reference evidence="1 2" key="1">
    <citation type="submission" date="2017-01" db="EMBL/GenBank/DDBJ databases">
        <authorList>
            <person name="Varghese N."/>
            <person name="Submissions S."/>
        </authorList>
    </citation>
    <scope>NUCLEOTIDE SEQUENCE [LARGE SCALE GENOMIC DNA]</scope>
    <source>
        <strain evidence="1 2">ATCC 23464</strain>
    </source>
</reference>
<dbReference type="Pfam" id="PF12788">
    <property type="entry name" value="YmaF"/>
    <property type="match status" value="1"/>
</dbReference>
<name>A0ABY1K9W0_9BACL</name>
<dbReference type="RefSeq" id="WP_170878600.1">
    <property type="nucleotide sequence ID" value="NZ_FTNK01000015.1"/>
</dbReference>
<keyword evidence="2" id="KW-1185">Reference proteome</keyword>
<evidence type="ECO:0000313" key="1">
    <source>
        <dbReference type="EMBL" id="SIR48042.1"/>
    </source>
</evidence>
<organism evidence="1 2">
    <name type="scientific">Paenibacillus macquariensis</name>
    <dbReference type="NCBI Taxonomy" id="948756"/>
    <lineage>
        <taxon>Bacteria</taxon>
        <taxon>Bacillati</taxon>
        <taxon>Bacillota</taxon>
        <taxon>Bacilli</taxon>
        <taxon>Bacillales</taxon>
        <taxon>Paenibacillaceae</taxon>
        <taxon>Paenibacillus</taxon>
    </lineage>
</organism>
<dbReference type="InterPro" id="IPR024307">
    <property type="entry name" value="YmaF"/>
</dbReference>
<comment type="caution">
    <text evidence="1">The sequence shown here is derived from an EMBL/GenBank/DDBJ whole genome shotgun (WGS) entry which is preliminary data.</text>
</comment>
<dbReference type="Proteomes" id="UP000186666">
    <property type="component" value="Unassembled WGS sequence"/>
</dbReference>
<protein>
    <submittedName>
        <fullName evidence="1">YmaF family protein</fullName>
    </submittedName>
</protein>